<organism evidence="1 2">
    <name type="scientific">Kutzneria chonburiensis</name>
    <dbReference type="NCBI Taxonomy" id="1483604"/>
    <lineage>
        <taxon>Bacteria</taxon>
        <taxon>Bacillati</taxon>
        <taxon>Actinomycetota</taxon>
        <taxon>Actinomycetes</taxon>
        <taxon>Pseudonocardiales</taxon>
        <taxon>Pseudonocardiaceae</taxon>
        <taxon>Kutzneria</taxon>
    </lineage>
</organism>
<dbReference type="Proteomes" id="UP001589810">
    <property type="component" value="Unassembled WGS sequence"/>
</dbReference>
<evidence type="ECO:0000313" key="1">
    <source>
        <dbReference type="EMBL" id="MFC0544112.1"/>
    </source>
</evidence>
<dbReference type="EMBL" id="JBHLUD010000007">
    <property type="protein sequence ID" value="MFC0544112.1"/>
    <property type="molecule type" value="Genomic_DNA"/>
</dbReference>
<reference evidence="1 2" key="1">
    <citation type="submission" date="2024-09" db="EMBL/GenBank/DDBJ databases">
        <authorList>
            <person name="Sun Q."/>
            <person name="Mori K."/>
        </authorList>
    </citation>
    <scope>NUCLEOTIDE SEQUENCE [LARGE SCALE GENOMIC DNA]</scope>
    <source>
        <strain evidence="1 2">TBRC 1432</strain>
    </source>
</reference>
<accession>A0ABV6MVB7</accession>
<protein>
    <recommendedName>
        <fullName evidence="3">GerMN domain-containing protein</fullName>
    </recommendedName>
</protein>
<evidence type="ECO:0008006" key="3">
    <source>
        <dbReference type="Google" id="ProtNLM"/>
    </source>
</evidence>
<keyword evidence="2" id="KW-1185">Reference proteome</keyword>
<proteinExistence type="predicted"/>
<name>A0ABV6MVB7_9PSEU</name>
<dbReference type="PROSITE" id="PS51257">
    <property type="entry name" value="PROKAR_LIPOPROTEIN"/>
    <property type="match status" value="1"/>
</dbReference>
<sequence>MTRRNGLLSTVSLILTGAIVGLVVVGCGIRPTAVIYGQSAPRGAVTSMILYLLDHGKLHAVARPLPAPVTIDGPSGKIMPFVPAESQALDALLKGPSATEVAGGLTSDIPSGAFGSVERGFDGLTIPVFIKTDRGVSLSQHAVDQIACTVITAQLTDGALETTNLKVMVYDSGDQQRTPQNCPVSTP</sequence>
<dbReference type="RefSeq" id="WP_273935596.1">
    <property type="nucleotide sequence ID" value="NZ_CP097263.1"/>
</dbReference>
<gene>
    <name evidence="1" type="ORF">ACFFH7_21590</name>
</gene>
<comment type="caution">
    <text evidence="1">The sequence shown here is derived from an EMBL/GenBank/DDBJ whole genome shotgun (WGS) entry which is preliminary data.</text>
</comment>
<evidence type="ECO:0000313" key="2">
    <source>
        <dbReference type="Proteomes" id="UP001589810"/>
    </source>
</evidence>